<keyword evidence="1" id="KW-0175">Coiled coil</keyword>
<dbReference type="SMART" id="SM00267">
    <property type="entry name" value="GGDEF"/>
    <property type="match status" value="1"/>
</dbReference>
<evidence type="ECO:0000256" key="1">
    <source>
        <dbReference type="SAM" id="Coils"/>
    </source>
</evidence>
<dbReference type="Gene3D" id="3.30.70.270">
    <property type="match status" value="1"/>
</dbReference>
<dbReference type="InterPro" id="IPR052155">
    <property type="entry name" value="Biofilm_reg_signaling"/>
</dbReference>
<dbReference type="Proteomes" id="UP000295367">
    <property type="component" value="Unassembled WGS sequence"/>
</dbReference>
<proteinExistence type="predicted"/>
<dbReference type="CDD" id="cd00130">
    <property type="entry name" value="PAS"/>
    <property type="match status" value="1"/>
</dbReference>
<dbReference type="PANTHER" id="PTHR44757">
    <property type="entry name" value="DIGUANYLATE CYCLASE DGCP"/>
    <property type="match status" value="1"/>
</dbReference>
<dbReference type="Pfam" id="PF00563">
    <property type="entry name" value="EAL"/>
    <property type="match status" value="1"/>
</dbReference>
<feature type="coiled-coil region" evidence="1">
    <location>
        <begin position="8"/>
        <end position="66"/>
    </location>
</feature>
<dbReference type="RefSeq" id="WP_132920927.1">
    <property type="nucleotide sequence ID" value="NZ_SMCO01000009.1"/>
</dbReference>
<dbReference type="NCBIfam" id="TIGR00254">
    <property type="entry name" value="GGDEF"/>
    <property type="match status" value="1"/>
</dbReference>
<dbReference type="SMART" id="SM00091">
    <property type="entry name" value="PAS"/>
    <property type="match status" value="1"/>
</dbReference>
<dbReference type="Gene3D" id="3.20.20.450">
    <property type="entry name" value="EAL domain"/>
    <property type="match status" value="1"/>
</dbReference>
<dbReference type="PROSITE" id="PS50887">
    <property type="entry name" value="GGDEF"/>
    <property type="match status" value="1"/>
</dbReference>
<accession>A0A4R3Y4S8</accession>
<evidence type="ECO:0000313" key="4">
    <source>
        <dbReference type="EMBL" id="TCV85404.1"/>
    </source>
</evidence>
<dbReference type="NCBIfam" id="TIGR00229">
    <property type="entry name" value="sensory_box"/>
    <property type="match status" value="1"/>
</dbReference>
<dbReference type="SUPFAM" id="SSF55073">
    <property type="entry name" value="Nucleotide cyclase"/>
    <property type="match status" value="1"/>
</dbReference>
<evidence type="ECO:0000259" key="3">
    <source>
        <dbReference type="PROSITE" id="PS50887"/>
    </source>
</evidence>
<dbReference type="InterPro" id="IPR000160">
    <property type="entry name" value="GGDEF_dom"/>
</dbReference>
<dbReference type="CDD" id="cd01949">
    <property type="entry name" value="GGDEF"/>
    <property type="match status" value="1"/>
</dbReference>
<evidence type="ECO:0000259" key="2">
    <source>
        <dbReference type="PROSITE" id="PS50883"/>
    </source>
</evidence>
<dbReference type="AlphaFoldDB" id="A0A4R3Y4S8"/>
<dbReference type="InterPro" id="IPR043128">
    <property type="entry name" value="Rev_trsase/Diguanyl_cyclase"/>
</dbReference>
<dbReference type="Pfam" id="PF00990">
    <property type="entry name" value="GGDEF"/>
    <property type="match status" value="1"/>
</dbReference>
<dbReference type="InterPro" id="IPR001633">
    <property type="entry name" value="EAL_dom"/>
</dbReference>
<keyword evidence="5" id="KW-1185">Reference proteome</keyword>
<dbReference type="InterPro" id="IPR029787">
    <property type="entry name" value="Nucleotide_cyclase"/>
</dbReference>
<dbReference type="FunFam" id="3.30.70.270:FF:000001">
    <property type="entry name" value="Diguanylate cyclase domain protein"/>
    <property type="match status" value="1"/>
</dbReference>
<feature type="domain" description="EAL" evidence="2">
    <location>
        <begin position="361"/>
        <end position="615"/>
    </location>
</feature>
<name>A0A4R3Y4S8_9PROT</name>
<evidence type="ECO:0000313" key="5">
    <source>
        <dbReference type="Proteomes" id="UP000295367"/>
    </source>
</evidence>
<comment type="caution">
    <text evidence="4">The sequence shown here is derived from an EMBL/GenBank/DDBJ whole genome shotgun (WGS) entry which is preliminary data.</text>
</comment>
<dbReference type="CDD" id="cd01948">
    <property type="entry name" value="EAL"/>
    <property type="match status" value="1"/>
</dbReference>
<dbReference type="PANTHER" id="PTHR44757:SF2">
    <property type="entry name" value="BIOFILM ARCHITECTURE MAINTENANCE PROTEIN MBAA"/>
    <property type="match status" value="1"/>
</dbReference>
<protein>
    <submittedName>
        <fullName evidence="4">PAS domain S-box-containing protein/diguanylate cyclase (GGDEF)-like protein</fullName>
    </submittedName>
</protein>
<gene>
    <name evidence="4" type="ORF">EDC63_10975</name>
</gene>
<dbReference type="InterPro" id="IPR000014">
    <property type="entry name" value="PAS"/>
</dbReference>
<dbReference type="OrthoDB" id="9813903at2"/>
<dbReference type="SMART" id="SM00052">
    <property type="entry name" value="EAL"/>
    <property type="match status" value="1"/>
</dbReference>
<dbReference type="EMBL" id="SMCO01000009">
    <property type="protein sequence ID" value="TCV85404.1"/>
    <property type="molecule type" value="Genomic_DNA"/>
</dbReference>
<sequence length="615" mass="68827">MEFKKLQKTELIARLEILTAEVEELQAQAKKVQAVSHDLYVHKIELEVQNQELLEAQQLLSESRDRYADLYDFSPVGYVSLTSAGNIEEINLTAARMLGDERSALLGKPFSLCVEKDSMPIFYAHLQRVFSSQEKMVDNVRLKCKNLAPTEVSMESISIYQGANHTAICRTALIDISQRKALERARFLANFDSLTGLPNRTLLEDRVAQALATAQRNHTQVGVLFLDLDRFKPINDTFGHAVGDMLLQEVANRLMQCVRKVDTVARLGGDEFIVLLPDLNGGEHAVIAVDNILQSMSQLFIIEGHQFKIMPSIGISIYPDDGSDMQTLIRSADAAMYHAKKSPHQHFKFYTPEMNSLALENMTLESKLRLALRQGKLELRYQPQMEIQTGNIIGMEALLRWHDSEFGWVEPCKIIALAEDRGLIEQIFEWVLHTACSQIQLWQKSGLSLVPVAVNVSPIQLNQSGFAQIIINALKETELDPGSLELEITESAVMHNPEFIIEVLSQLKGMGVQLSVDDFGTGFSSLSYLARLPIHKLKIAEPFVRDVITSNEAATIISAIVSLSKKLKLRVIAEGVETAAQLAFLRESGCDEIQGYYLSHPLSAEEYASFVKNKK</sequence>
<organism evidence="4 5">
    <name type="scientific">Sulfurirhabdus autotrophica</name>
    <dbReference type="NCBI Taxonomy" id="1706046"/>
    <lineage>
        <taxon>Bacteria</taxon>
        <taxon>Pseudomonadati</taxon>
        <taxon>Pseudomonadota</taxon>
        <taxon>Betaproteobacteria</taxon>
        <taxon>Nitrosomonadales</taxon>
        <taxon>Sulfuricellaceae</taxon>
        <taxon>Sulfurirhabdus</taxon>
    </lineage>
</organism>
<dbReference type="GO" id="GO:0003824">
    <property type="term" value="F:catalytic activity"/>
    <property type="evidence" value="ECO:0007669"/>
    <property type="project" value="UniProtKB-ARBA"/>
</dbReference>
<dbReference type="SUPFAM" id="SSF141868">
    <property type="entry name" value="EAL domain-like"/>
    <property type="match status" value="1"/>
</dbReference>
<dbReference type="Gene3D" id="3.30.450.20">
    <property type="entry name" value="PAS domain"/>
    <property type="match status" value="1"/>
</dbReference>
<dbReference type="InterPro" id="IPR035965">
    <property type="entry name" value="PAS-like_dom_sf"/>
</dbReference>
<dbReference type="PROSITE" id="PS50883">
    <property type="entry name" value="EAL"/>
    <property type="match status" value="1"/>
</dbReference>
<feature type="domain" description="GGDEF" evidence="3">
    <location>
        <begin position="219"/>
        <end position="352"/>
    </location>
</feature>
<dbReference type="SUPFAM" id="SSF55785">
    <property type="entry name" value="PYP-like sensor domain (PAS domain)"/>
    <property type="match status" value="1"/>
</dbReference>
<reference evidence="4 5" key="1">
    <citation type="submission" date="2019-03" db="EMBL/GenBank/DDBJ databases">
        <title>Genomic Encyclopedia of Type Strains, Phase IV (KMG-IV): sequencing the most valuable type-strain genomes for metagenomic binning, comparative biology and taxonomic classification.</title>
        <authorList>
            <person name="Goeker M."/>
        </authorList>
    </citation>
    <scope>NUCLEOTIDE SEQUENCE [LARGE SCALE GENOMIC DNA]</scope>
    <source>
        <strain evidence="4 5">DSM 100309</strain>
    </source>
</reference>
<dbReference type="InterPro" id="IPR035919">
    <property type="entry name" value="EAL_sf"/>
</dbReference>